<feature type="compositionally biased region" description="Low complexity" evidence="3">
    <location>
        <begin position="214"/>
        <end position="227"/>
    </location>
</feature>
<dbReference type="InterPro" id="IPR001907">
    <property type="entry name" value="ClpP"/>
</dbReference>
<reference evidence="5 6" key="1">
    <citation type="submission" date="2019-07" db="EMBL/GenBank/DDBJ databases">
        <title>De Novo Assembly of kiwifruit Actinidia rufa.</title>
        <authorList>
            <person name="Sugita-Konishi S."/>
            <person name="Sato K."/>
            <person name="Mori E."/>
            <person name="Abe Y."/>
            <person name="Kisaki G."/>
            <person name="Hamano K."/>
            <person name="Suezawa K."/>
            <person name="Otani M."/>
            <person name="Fukuda T."/>
            <person name="Manabe T."/>
            <person name="Gomi K."/>
            <person name="Tabuchi M."/>
            <person name="Akimitsu K."/>
            <person name="Kataoka I."/>
        </authorList>
    </citation>
    <scope>NUCLEOTIDE SEQUENCE [LARGE SCALE GENOMIC DNA]</scope>
    <source>
        <strain evidence="6">cv. Fuchu</strain>
    </source>
</reference>
<keyword evidence="5" id="KW-0378">Hydrolase</keyword>
<sequence length="352" mass="38974">MRPHVPLSHCASTHIDPFTRLHVHLPHEPLHQPVCQIYSRCVSHTRSVRDLISASVACVSHLGSNYKPWSQAMSNFLKGRKLWRYVTGDIKAPVQAYNLGDLILLMPSGIFWPPDILLLIWLLTPSEPKWVSDVDATLFATYPDQHHLILFLMGLSDVYELVRVSLLHRIPLLTLDQTISKFLSEEACLGLILTSHVDTALAAPGSRGRGPSGGSQDFSTSGAQSSSSTSRHNECKFYHATYHHLLVLLGFASIVASEIKPKVGTICLRIVASQAALLLVGGEKGMKYAMPNARIMIHQPSTGVGVLGCLVCHIWFAAFTGQPLENVQRYTERDRYLSPAEVRFPKSLSLQL</sequence>
<dbReference type="InterPro" id="IPR029472">
    <property type="entry name" value="Copia-like_N"/>
</dbReference>
<comment type="caution">
    <text evidence="5">The sequence shown here is derived from an EMBL/GenBank/DDBJ whole genome shotgun (WGS) entry which is preliminary data.</text>
</comment>
<dbReference type="InterPro" id="IPR029045">
    <property type="entry name" value="ClpP/crotonase-like_dom_sf"/>
</dbReference>
<dbReference type="GO" id="GO:0004252">
    <property type="term" value="F:serine-type endopeptidase activity"/>
    <property type="evidence" value="ECO:0007669"/>
    <property type="project" value="InterPro"/>
</dbReference>
<evidence type="ECO:0000256" key="2">
    <source>
        <dbReference type="RuleBase" id="RU003567"/>
    </source>
</evidence>
<comment type="similarity">
    <text evidence="1 2">Belongs to the peptidase S14 family.</text>
</comment>
<dbReference type="PRINTS" id="PR00127">
    <property type="entry name" value="CLPPROTEASEP"/>
</dbReference>
<evidence type="ECO:0000256" key="3">
    <source>
        <dbReference type="SAM" id="MobiDB-lite"/>
    </source>
</evidence>
<dbReference type="GO" id="GO:0006515">
    <property type="term" value="P:protein quality control for misfolded or incompletely synthesized proteins"/>
    <property type="evidence" value="ECO:0007669"/>
    <property type="project" value="TreeGrafter"/>
</dbReference>
<dbReference type="Pfam" id="PF00574">
    <property type="entry name" value="CLP_protease"/>
    <property type="match status" value="1"/>
</dbReference>
<accession>A0A7J0FA47</accession>
<dbReference type="GO" id="GO:0004176">
    <property type="term" value="F:ATP-dependent peptidase activity"/>
    <property type="evidence" value="ECO:0007669"/>
    <property type="project" value="InterPro"/>
</dbReference>
<dbReference type="Gene3D" id="3.90.226.10">
    <property type="entry name" value="2-enoyl-CoA Hydratase, Chain A, domain 1"/>
    <property type="match status" value="1"/>
</dbReference>
<protein>
    <recommendedName>
        <fullName evidence="2">ATP-dependent Clp protease proteolytic subunit</fullName>
    </recommendedName>
</protein>
<evidence type="ECO:0000259" key="4">
    <source>
        <dbReference type="Pfam" id="PF14244"/>
    </source>
</evidence>
<dbReference type="AlphaFoldDB" id="A0A7J0FA47"/>
<evidence type="ECO:0000313" key="6">
    <source>
        <dbReference type="Proteomes" id="UP000585474"/>
    </source>
</evidence>
<dbReference type="GO" id="GO:0051117">
    <property type="term" value="F:ATPase binding"/>
    <property type="evidence" value="ECO:0007669"/>
    <property type="project" value="TreeGrafter"/>
</dbReference>
<gene>
    <name evidence="5" type="ORF">Acr_10g0004840</name>
</gene>
<dbReference type="EMBL" id="BJWL01000010">
    <property type="protein sequence ID" value="GFY95099.1"/>
    <property type="molecule type" value="Genomic_DNA"/>
</dbReference>
<dbReference type="GO" id="GO:0009532">
    <property type="term" value="C:plastid stroma"/>
    <property type="evidence" value="ECO:0007669"/>
    <property type="project" value="UniProtKB-ARBA"/>
</dbReference>
<feature type="region of interest" description="Disordered" evidence="3">
    <location>
        <begin position="204"/>
        <end position="227"/>
    </location>
</feature>
<feature type="domain" description="Retrotransposon Copia-like N-terminal" evidence="4">
    <location>
        <begin position="59"/>
        <end position="93"/>
    </location>
</feature>
<proteinExistence type="inferred from homology"/>
<evidence type="ECO:0000256" key="1">
    <source>
        <dbReference type="ARBA" id="ARBA00007039"/>
    </source>
</evidence>
<dbReference type="PANTHER" id="PTHR10381">
    <property type="entry name" value="ATP-DEPENDENT CLP PROTEASE PROTEOLYTIC SUBUNIT"/>
    <property type="match status" value="1"/>
</dbReference>
<dbReference type="Proteomes" id="UP000585474">
    <property type="component" value="Unassembled WGS sequence"/>
</dbReference>
<dbReference type="Pfam" id="PF14244">
    <property type="entry name" value="Retrotran_gag_3"/>
    <property type="match status" value="1"/>
</dbReference>
<dbReference type="PANTHER" id="PTHR10381:SF8">
    <property type="entry name" value="ATP-DEPENDENT CLP PROTEASE PROTEOLYTIC SUBUNIT 6, CHLOROPLASTIC"/>
    <property type="match status" value="1"/>
</dbReference>
<dbReference type="CDD" id="cd07017">
    <property type="entry name" value="S14_ClpP_2"/>
    <property type="match status" value="1"/>
</dbReference>
<dbReference type="OrthoDB" id="1706811at2759"/>
<keyword evidence="5" id="KW-0645">Protease</keyword>
<keyword evidence="6" id="KW-1185">Reference proteome</keyword>
<organism evidence="5 6">
    <name type="scientific">Actinidia rufa</name>
    <dbReference type="NCBI Taxonomy" id="165716"/>
    <lineage>
        <taxon>Eukaryota</taxon>
        <taxon>Viridiplantae</taxon>
        <taxon>Streptophyta</taxon>
        <taxon>Embryophyta</taxon>
        <taxon>Tracheophyta</taxon>
        <taxon>Spermatophyta</taxon>
        <taxon>Magnoliopsida</taxon>
        <taxon>eudicotyledons</taxon>
        <taxon>Gunneridae</taxon>
        <taxon>Pentapetalae</taxon>
        <taxon>asterids</taxon>
        <taxon>Ericales</taxon>
        <taxon>Actinidiaceae</taxon>
        <taxon>Actinidia</taxon>
    </lineage>
</organism>
<evidence type="ECO:0000313" key="5">
    <source>
        <dbReference type="EMBL" id="GFY95099.1"/>
    </source>
</evidence>
<dbReference type="GO" id="GO:0009368">
    <property type="term" value="C:endopeptidase Clp complex"/>
    <property type="evidence" value="ECO:0007669"/>
    <property type="project" value="TreeGrafter"/>
</dbReference>
<dbReference type="InterPro" id="IPR023562">
    <property type="entry name" value="ClpP/TepA"/>
</dbReference>
<dbReference type="SUPFAM" id="SSF52096">
    <property type="entry name" value="ClpP/crotonase"/>
    <property type="match status" value="1"/>
</dbReference>
<name>A0A7J0FA47_9ERIC</name>